<dbReference type="EMBL" id="ATLV01018364">
    <property type="status" value="NOT_ANNOTATED_CDS"/>
    <property type="molecule type" value="Genomic_DNA"/>
</dbReference>
<accession>A0A084VYF3</accession>
<keyword evidence="3" id="KW-1185">Reference proteome</keyword>
<dbReference type="EMBL" id="KE525231">
    <property type="protein sequence ID" value="KFB42997.1"/>
    <property type="molecule type" value="Genomic_DNA"/>
</dbReference>
<organism evidence="1">
    <name type="scientific">Anopheles sinensis</name>
    <name type="common">Mosquito</name>
    <dbReference type="NCBI Taxonomy" id="74873"/>
    <lineage>
        <taxon>Eukaryota</taxon>
        <taxon>Metazoa</taxon>
        <taxon>Ecdysozoa</taxon>
        <taxon>Arthropoda</taxon>
        <taxon>Hexapoda</taxon>
        <taxon>Insecta</taxon>
        <taxon>Pterygota</taxon>
        <taxon>Neoptera</taxon>
        <taxon>Endopterygota</taxon>
        <taxon>Diptera</taxon>
        <taxon>Nematocera</taxon>
        <taxon>Culicoidea</taxon>
        <taxon>Culicidae</taxon>
        <taxon>Anophelinae</taxon>
        <taxon>Anopheles</taxon>
    </lineage>
</organism>
<dbReference type="AlphaFoldDB" id="A0A084VYF3"/>
<name>A0A084VYF3_ANOSI</name>
<evidence type="ECO:0000313" key="3">
    <source>
        <dbReference type="Proteomes" id="UP000030765"/>
    </source>
</evidence>
<evidence type="ECO:0000313" key="2">
    <source>
        <dbReference type="EnsemblMetazoa" id="ASIC010875-PA"/>
    </source>
</evidence>
<dbReference type="EMBL" id="ATLV01018363">
    <property type="status" value="NOT_ANNOTATED_CDS"/>
    <property type="molecule type" value="Genomic_DNA"/>
</dbReference>
<gene>
    <name evidence="1" type="ORF">ZHAS_00010875</name>
</gene>
<evidence type="ECO:0000313" key="1">
    <source>
        <dbReference type="EMBL" id="KFB42997.1"/>
    </source>
</evidence>
<dbReference type="Proteomes" id="UP000030765">
    <property type="component" value="Unassembled WGS sequence"/>
</dbReference>
<proteinExistence type="predicted"/>
<protein>
    <submittedName>
        <fullName evidence="1 2">Uncharacterized protein</fullName>
    </submittedName>
</protein>
<dbReference type="VEuPathDB" id="VectorBase:ASIC010875"/>
<dbReference type="EnsemblMetazoa" id="ASIC010875-RA">
    <property type="protein sequence ID" value="ASIC010875-PA"/>
    <property type="gene ID" value="ASIC010875"/>
</dbReference>
<sequence length="256" mass="28437">MQLQTPQPAPSAFQRSSGLNAGSRADHYIIIFIHIDSVAARAQRRTCFGVCHPLLRHAPPSVSVQYATAIDRTLRRVPKRSNELRLGDYRDQILSPIDPDEIAARRTNNCRRGRVHACQHRMIASSQREKKSGPSADVLHGCDRQPNHHTYYKIVFLRQDPPLGALGMVEECFPVVCDGREGVRLSCWGFKIAIDGSIVLHRTPPATSRLAGRGHPVVARGSSLDDRRSLSFRDANCAWEKTALGGFPFAGFDCAY</sequence>
<reference evidence="1 3" key="1">
    <citation type="journal article" date="2014" name="BMC Genomics">
        <title>Genome sequence of Anopheles sinensis provides insight into genetics basis of mosquito competence for malaria parasites.</title>
        <authorList>
            <person name="Zhou D."/>
            <person name="Zhang D."/>
            <person name="Ding G."/>
            <person name="Shi L."/>
            <person name="Hou Q."/>
            <person name="Ye Y."/>
            <person name="Xu Y."/>
            <person name="Zhou H."/>
            <person name="Xiong C."/>
            <person name="Li S."/>
            <person name="Yu J."/>
            <person name="Hong S."/>
            <person name="Yu X."/>
            <person name="Zou P."/>
            <person name="Chen C."/>
            <person name="Chang X."/>
            <person name="Wang W."/>
            <person name="Lv Y."/>
            <person name="Sun Y."/>
            <person name="Ma L."/>
            <person name="Shen B."/>
            <person name="Zhu C."/>
        </authorList>
    </citation>
    <scope>NUCLEOTIDE SEQUENCE [LARGE SCALE GENOMIC DNA]</scope>
</reference>
<reference evidence="2" key="2">
    <citation type="submission" date="2020-05" db="UniProtKB">
        <authorList>
            <consortium name="EnsemblMetazoa"/>
        </authorList>
    </citation>
    <scope>IDENTIFICATION</scope>
</reference>